<dbReference type="AlphaFoldDB" id="A0A7D9L6C5"/>
<keyword evidence="2" id="KW-1185">Reference proteome</keyword>
<protein>
    <submittedName>
        <fullName evidence="1">Uncharacterized protein</fullName>
    </submittedName>
</protein>
<dbReference type="Proteomes" id="UP001152795">
    <property type="component" value="Unassembled WGS sequence"/>
</dbReference>
<reference evidence="1" key="1">
    <citation type="submission" date="2020-04" db="EMBL/GenBank/DDBJ databases">
        <authorList>
            <person name="Alioto T."/>
            <person name="Alioto T."/>
            <person name="Gomez Garrido J."/>
        </authorList>
    </citation>
    <scope>NUCLEOTIDE SEQUENCE</scope>
    <source>
        <strain evidence="1">A484AB</strain>
    </source>
</reference>
<comment type="caution">
    <text evidence="1">The sequence shown here is derived from an EMBL/GenBank/DDBJ whole genome shotgun (WGS) entry which is preliminary data.</text>
</comment>
<feature type="non-terminal residue" evidence="1">
    <location>
        <position position="70"/>
    </location>
</feature>
<evidence type="ECO:0000313" key="1">
    <source>
        <dbReference type="EMBL" id="CAB4026808.1"/>
    </source>
</evidence>
<organism evidence="1 2">
    <name type="scientific">Paramuricea clavata</name>
    <name type="common">Red gorgonian</name>
    <name type="synonym">Violescent sea-whip</name>
    <dbReference type="NCBI Taxonomy" id="317549"/>
    <lineage>
        <taxon>Eukaryota</taxon>
        <taxon>Metazoa</taxon>
        <taxon>Cnidaria</taxon>
        <taxon>Anthozoa</taxon>
        <taxon>Octocorallia</taxon>
        <taxon>Malacalcyonacea</taxon>
        <taxon>Plexauridae</taxon>
        <taxon>Paramuricea</taxon>
    </lineage>
</organism>
<sequence length="70" mass="8005">MSGEGNNLLVKLRQFINSYNDCACEADGKTFKQGLVYYGAKAFMEQLAMRFHRVYLSEDIGVDFNNASWK</sequence>
<dbReference type="EMBL" id="CACRXK020014416">
    <property type="protein sequence ID" value="CAB4026808.1"/>
    <property type="molecule type" value="Genomic_DNA"/>
</dbReference>
<gene>
    <name evidence="1" type="ORF">PACLA_8A001512</name>
</gene>
<evidence type="ECO:0000313" key="2">
    <source>
        <dbReference type="Proteomes" id="UP001152795"/>
    </source>
</evidence>
<name>A0A7D9L6C5_PARCT</name>
<accession>A0A7D9L6C5</accession>
<proteinExistence type="predicted"/>